<feature type="region of interest" description="Disordered" evidence="2">
    <location>
        <begin position="60"/>
        <end position="79"/>
    </location>
</feature>
<evidence type="ECO:0000256" key="1">
    <source>
        <dbReference type="SAM" id="Coils"/>
    </source>
</evidence>
<dbReference type="AlphaFoldDB" id="A0AA89BMD1"/>
<keyword evidence="1" id="KW-0175">Coiled coil</keyword>
<feature type="region of interest" description="Disordered" evidence="2">
    <location>
        <begin position="1087"/>
        <end position="1113"/>
    </location>
</feature>
<feature type="region of interest" description="Disordered" evidence="2">
    <location>
        <begin position="108"/>
        <end position="191"/>
    </location>
</feature>
<reference evidence="3" key="1">
    <citation type="submission" date="2019-08" db="EMBL/GenBank/DDBJ databases">
        <title>The improved chromosome-level genome for the pearl oyster Pinctada fucata martensii using PacBio sequencing and Hi-C.</title>
        <authorList>
            <person name="Zheng Z."/>
        </authorList>
    </citation>
    <scope>NUCLEOTIDE SEQUENCE</scope>
    <source>
        <strain evidence="3">ZZ-2019</strain>
        <tissue evidence="3">Adductor muscle</tissue>
    </source>
</reference>
<comment type="caution">
    <text evidence="3">The sequence shown here is derived from an EMBL/GenBank/DDBJ whole genome shotgun (WGS) entry which is preliminary data.</text>
</comment>
<feature type="compositionally biased region" description="Basic and acidic residues" evidence="2">
    <location>
        <begin position="314"/>
        <end position="324"/>
    </location>
</feature>
<feature type="compositionally biased region" description="Basic residues" evidence="2">
    <location>
        <begin position="1094"/>
        <end position="1113"/>
    </location>
</feature>
<organism evidence="3 4">
    <name type="scientific">Pinctada imbricata</name>
    <name type="common">Atlantic pearl-oyster</name>
    <name type="synonym">Pinctada martensii</name>
    <dbReference type="NCBI Taxonomy" id="66713"/>
    <lineage>
        <taxon>Eukaryota</taxon>
        <taxon>Metazoa</taxon>
        <taxon>Spiralia</taxon>
        <taxon>Lophotrochozoa</taxon>
        <taxon>Mollusca</taxon>
        <taxon>Bivalvia</taxon>
        <taxon>Autobranchia</taxon>
        <taxon>Pteriomorphia</taxon>
        <taxon>Pterioida</taxon>
        <taxon>Pterioidea</taxon>
        <taxon>Pteriidae</taxon>
        <taxon>Pinctada</taxon>
    </lineage>
</organism>
<feature type="compositionally biased region" description="Polar residues" evidence="2">
    <location>
        <begin position="278"/>
        <end position="287"/>
    </location>
</feature>
<sequence>MSLYTGSYIDNEMVDQCDQIRAIASKNWLSSAHVSLRHLDQVKATVYNVGLQDARDLKATNIPTSGRTGRSRSFTDLTADPPLSAVSLQRNTAWGSNGSIPDMVSLQSARSQLSEVGRPHGAKRSRPASAKQTRPSSAKESQLPPKPPSIGVKGARFDPSGRPPKHTSHHTGTGWVGPPAGMKYPDQDTSDVSSLRYVNASPHPASYDATPLVPCGTPVPPSAPCASPVPLDEQELPANIYREPQQHVESISVHVPQADAHTEEDDTVRLSLTHNTSVGISHHSSVPTPKPTPEPIHLSLPTMEDDVNSDSDLDTERLIAKANEHTSSSASKHQNFPKTENLMGEHTNSDKHKDKSKSRLQQTSTSISLDKLSVTNQEGTYSYLEEDFECNSQYDWSEDEEDLPEDFLKTAHLQNYQQPVEKHTVKFSEDKNVTIDITPRNQGHRVSQLDNTSKNGDSDLKLALSFTSMAQLYPNKQCLKSVEDHGAKRLIDSEHKTQGTVSSQHPKVLPEKESASVPNERCERRLSSPERPKSALKTSNRPSTPVTTVTVSYGDTEDVTEVKKTRRKKKMKEKDIITMVQQTSLSDSEGETKDKQTDGITPDKLEAWMPTKCVSEPIKNYYEISRHSGAMPVPIKMEIPEPASQVYKTTKTLEFDELKPKETSIRSVIDNNQLLNTQNKERQRFVGLPESSISQLRNMSRPSSASYTQRHPQNSNIKRPASAKVSRVTSDRPGSRQGFVAMAPENPNQSANKMLRRPLSAGKPSRPVSASAIGSNARVKENIKPQPEPATMDSKSSVLEETDRFFNDLEKKREKERERQIEELINKHLKKKESIPSVDTVKTVIGESMEEDLLVNSWKSHETKTDVNDFVSQNTEQHTAETSDQPLETAIKDTPIQSPCVKPPETKVQPAKTYSSMTKAPVKNVEKKVSDVVLKLAEDKVHKKLTENHRHYASYSRGRVKSAPVRRTTETKIRYTKPTFINSRNPENDVITDVDIETHLMSEKLKADGINVKPETLERALYPPSGRTTYYEINATLPKSTSQNLLSHPRVWLPVEYKQLKLAEKNLAKANEIMHRQKLAEERRARLAETGTAAKKKKKGKKKGTLRRSKSIC</sequence>
<feature type="region of interest" description="Disordered" evidence="2">
    <location>
        <begin position="895"/>
        <end position="914"/>
    </location>
</feature>
<feature type="compositionally biased region" description="Polar residues" evidence="2">
    <location>
        <begin position="693"/>
        <end position="717"/>
    </location>
</feature>
<dbReference type="Proteomes" id="UP001186944">
    <property type="component" value="Unassembled WGS sequence"/>
</dbReference>
<accession>A0AA89BMD1</accession>
<feature type="compositionally biased region" description="Basic and acidic residues" evidence="2">
    <location>
        <begin position="508"/>
        <end position="533"/>
    </location>
</feature>
<feature type="compositionally biased region" description="Acidic residues" evidence="2">
    <location>
        <begin position="303"/>
        <end position="313"/>
    </location>
</feature>
<feature type="coiled-coil region" evidence="1">
    <location>
        <begin position="799"/>
        <end position="831"/>
    </location>
</feature>
<name>A0AA89BMD1_PINIB</name>
<evidence type="ECO:0000313" key="4">
    <source>
        <dbReference type="Proteomes" id="UP001186944"/>
    </source>
</evidence>
<feature type="compositionally biased region" description="Polar residues" evidence="2">
    <location>
        <begin position="61"/>
        <end position="76"/>
    </location>
</feature>
<evidence type="ECO:0000256" key="2">
    <source>
        <dbReference type="SAM" id="MobiDB-lite"/>
    </source>
</evidence>
<proteinExistence type="predicted"/>
<protein>
    <submittedName>
        <fullName evidence="3">Uncharacterized protein</fullName>
    </submittedName>
</protein>
<feature type="region of interest" description="Disordered" evidence="2">
    <location>
        <begin position="693"/>
        <end position="797"/>
    </location>
</feature>
<feature type="compositionally biased region" description="Polar residues" evidence="2">
    <location>
        <begin position="130"/>
        <end position="140"/>
    </location>
</feature>
<keyword evidence="4" id="KW-1185">Reference proteome</keyword>
<dbReference type="EMBL" id="VSWD01000011">
    <property type="protein sequence ID" value="KAK3088107.1"/>
    <property type="molecule type" value="Genomic_DNA"/>
</dbReference>
<feature type="compositionally biased region" description="Polar residues" evidence="2">
    <location>
        <begin position="325"/>
        <end position="338"/>
    </location>
</feature>
<feature type="region of interest" description="Disordered" evidence="2">
    <location>
        <begin position="492"/>
        <end position="549"/>
    </location>
</feature>
<feature type="region of interest" description="Disordered" evidence="2">
    <location>
        <begin position="278"/>
        <end position="364"/>
    </location>
</feature>
<gene>
    <name evidence="3" type="ORF">FSP39_014759</name>
</gene>
<evidence type="ECO:0000313" key="3">
    <source>
        <dbReference type="EMBL" id="KAK3088107.1"/>
    </source>
</evidence>